<dbReference type="Proteomes" id="UP000235388">
    <property type="component" value="Unassembled WGS sequence"/>
</dbReference>
<accession>A0A2N5U4L0</accession>
<sequence>MLSTNTAISNCLESGKFYLMIGQLITTTNGNPPVITYNQNSANLVQSPQGAQLDMINKVGLVGLGHVISSAEVVAGGTEDAVCLEVIVAHNDWNPQITGNVVDFNMKEQMAIVLVDFVAVTQGHGSSGRISTRAPGSGLPSKAGRNFVKFKPTPEGAVSPIKFCGSNGSPLLSTYIKKGAGDVASTLQEKGKDKAGDNDNSLDSSSSSSKDKGKPQATPPKKAQGRPRKDILKAAAKRMKCA</sequence>
<name>A0A2N5U4L0_9BASI</name>
<evidence type="ECO:0000256" key="1">
    <source>
        <dbReference type="SAM" id="MobiDB-lite"/>
    </source>
</evidence>
<dbReference type="AlphaFoldDB" id="A0A2N5U4L0"/>
<feature type="compositionally biased region" description="Low complexity" evidence="1">
    <location>
        <begin position="198"/>
        <end position="208"/>
    </location>
</feature>
<evidence type="ECO:0000313" key="2">
    <source>
        <dbReference type="EMBL" id="PLW32677.1"/>
    </source>
</evidence>
<reference evidence="2 3" key="1">
    <citation type="submission" date="2017-11" db="EMBL/GenBank/DDBJ databases">
        <title>De novo assembly and phasing of dikaryotic genomes from two isolates of Puccinia coronata f. sp. avenae, the causal agent of oat crown rust.</title>
        <authorList>
            <person name="Miller M.E."/>
            <person name="Zhang Y."/>
            <person name="Omidvar V."/>
            <person name="Sperschneider J."/>
            <person name="Schwessinger B."/>
            <person name="Raley C."/>
            <person name="Palmer J.M."/>
            <person name="Garnica D."/>
            <person name="Upadhyaya N."/>
            <person name="Rathjen J."/>
            <person name="Taylor J.M."/>
            <person name="Park R.F."/>
            <person name="Dodds P.N."/>
            <person name="Hirsch C.D."/>
            <person name="Kianian S.F."/>
            <person name="Figueroa M."/>
        </authorList>
    </citation>
    <scope>NUCLEOTIDE SEQUENCE [LARGE SCALE GENOMIC DNA]</scope>
    <source>
        <strain evidence="2">12NC29</strain>
    </source>
</reference>
<proteinExistence type="predicted"/>
<protein>
    <submittedName>
        <fullName evidence="2">Uncharacterized protein</fullName>
    </submittedName>
</protein>
<organism evidence="2 3">
    <name type="scientific">Puccinia coronata f. sp. avenae</name>
    <dbReference type="NCBI Taxonomy" id="200324"/>
    <lineage>
        <taxon>Eukaryota</taxon>
        <taxon>Fungi</taxon>
        <taxon>Dikarya</taxon>
        <taxon>Basidiomycota</taxon>
        <taxon>Pucciniomycotina</taxon>
        <taxon>Pucciniomycetes</taxon>
        <taxon>Pucciniales</taxon>
        <taxon>Pucciniaceae</taxon>
        <taxon>Puccinia</taxon>
    </lineage>
</organism>
<gene>
    <name evidence="2" type="ORF">PCANC_24638</name>
</gene>
<evidence type="ECO:0000313" key="3">
    <source>
        <dbReference type="Proteomes" id="UP000235388"/>
    </source>
</evidence>
<feature type="region of interest" description="Disordered" evidence="1">
    <location>
        <begin position="124"/>
        <end position="145"/>
    </location>
</feature>
<comment type="caution">
    <text evidence="2">The sequence shown here is derived from an EMBL/GenBank/DDBJ whole genome shotgun (WGS) entry which is preliminary data.</text>
</comment>
<dbReference type="EMBL" id="PGCJ01000317">
    <property type="protein sequence ID" value="PLW32677.1"/>
    <property type="molecule type" value="Genomic_DNA"/>
</dbReference>
<keyword evidence="3" id="KW-1185">Reference proteome</keyword>
<dbReference type="OrthoDB" id="2506484at2759"/>
<feature type="region of interest" description="Disordered" evidence="1">
    <location>
        <begin position="187"/>
        <end position="242"/>
    </location>
</feature>